<dbReference type="Proteomes" id="UP001153714">
    <property type="component" value="Chromosome 1"/>
</dbReference>
<keyword evidence="2" id="KW-1185">Reference proteome</keyword>
<evidence type="ECO:0000313" key="1">
    <source>
        <dbReference type="EMBL" id="CAG9782314.1"/>
    </source>
</evidence>
<dbReference type="AlphaFoldDB" id="A0A9N9MZV7"/>
<accession>A0A9N9MZV7</accession>
<evidence type="ECO:0000313" key="2">
    <source>
        <dbReference type="Proteomes" id="UP001153714"/>
    </source>
</evidence>
<dbReference type="EMBL" id="OU893332">
    <property type="protein sequence ID" value="CAG9782314.1"/>
    <property type="molecule type" value="Genomic_DNA"/>
</dbReference>
<protein>
    <submittedName>
        <fullName evidence="1">Uncharacterized protein</fullName>
    </submittedName>
</protein>
<reference evidence="1" key="1">
    <citation type="submission" date="2021-12" db="EMBL/GenBank/DDBJ databases">
        <authorList>
            <person name="King R."/>
        </authorList>
    </citation>
    <scope>NUCLEOTIDE SEQUENCE</scope>
</reference>
<organism evidence="1 2">
    <name type="scientific">Diatraea saccharalis</name>
    <name type="common">sugarcane borer</name>
    <dbReference type="NCBI Taxonomy" id="40085"/>
    <lineage>
        <taxon>Eukaryota</taxon>
        <taxon>Metazoa</taxon>
        <taxon>Ecdysozoa</taxon>
        <taxon>Arthropoda</taxon>
        <taxon>Hexapoda</taxon>
        <taxon>Insecta</taxon>
        <taxon>Pterygota</taxon>
        <taxon>Neoptera</taxon>
        <taxon>Endopterygota</taxon>
        <taxon>Lepidoptera</taxon>
        <taxon>Glossata</taxon>
        <taxon>Ditrysia</taxon>
        <taxon>Pyraloidea</taxon>
        <taxon>Crambidae</taxon>
        <taxon>Crambinae</taxon>
        <taxon>Diatraea</taxon>
    </lineage>
</organism>
<name>A0A9N9MZV7_9NEOP</name>
<gene>
    <name evidence="1" type="ORF">DIATSA_LOCUS586</name>
</gene>
<proteinExistence type="predicted"/>
<sequence length="100" mass="11651">MLSSQPENKWFLNSDNHIVEIITIYTYDQKEMLLRGNCIKHLENVFEIPIKSSLLSIFKCSLANITKHEEAIFKIEDIKAKLVAINYQSDIFFAPLLYTL</sequence>
<reference evidence="1" key="2">
    <citation type="submission" date="2022-10" db="EMBL/GenBank/DDBJ databases">
        <authorList>
            <consortium name="ENA_rothamsted_submissions"/>
            <consortium name="culmorum"/>
            <person name="King R."/>
        </authorList>
    </citation>
    <scope>NUCLEOTIDE SEQUENCE</scope>
</reference>